<dbReference type="EMBL" id="QDDL01000004">
    <property type="protein sequence ID" value="PVZ68899.1"/>
    <property type="molecule type" value="Genomic_DNA"/>
</dbReference>
<dbReference type="GO" id="GO:0043041">
    <property type="term" value="P:amino acid activation for nonribosomal peptide biosynthetic process"/>
    <property type="evidence" value="ECO:0007669"/>
    <property type="project" value="TreeGrafter"/>
</dbReference>
<dbReference type="Gene3D" id="3.40.50.12780">
    <property type="entry name" value="N-terminal domain of ligase-like"/>
    <property type="match status" value="2"/>
</dbReference>
<dbReference type="Gene3D" id="1.10.10.1830">
    <property type="entry name" value="Non-ribosomal peptide synthase, adenylation domain"/>
    <property type="match status" value="1"/>
</dbReference>
<dbReference type="CDD" id="cd17643">
    <property type="entry name" value="A_NRPS_Cytc1-like"/>
    <property type="match status" value="1"/>
</dbReference>
<dbReference type="Gene3D" id="3.30.559.30">
    <property type="entry name" value="Nonribosomal peptide synthetase, condensation domain"/>
    <property type="match status" value="2"/>
</dbReference>
<dbReference type="GO" id="GO:0005737">
    <property type="term" value="C:cytoplasm"/>
    <property type="evidence" value="ECO:0007669"/>
    <property type="project" value="TreeGrafter"/>
</dbReference>
<keyword evidence="2" id="KW-0596">Phosphopantetheine</keyword>
<dbReference type="SMART" id="SM00823">
    <property type="entry name" value="PKS_PP"/>
    <property type="match status" value="2"/>
</dbReference>
<dbReference type="CDD" id="cd19531">
    <property type="entry name" value="LCL_NRPS-like"/>
    <property type="match status" value="1"/>
</dbReference>
<evidence type="ECO:0000256" key="3">
    <source>
        <dbReference type="ARBA" id="ARBA00022553"/>
    </source>
</evidence>
<dbReference type="InterPro" id="IPR006162">
    <property type="entry name" value="Ppantetheine_attach_site"/>
</dbReference>
<evidence type="ECO:0000313" key="6">
    <source>
        <dbReference type="Proteomes" id="UP000244906"/>
    </source>
</evidence>
<dbReference type="Pfam" id="PF00668">
    <property type="entry name" value="Condensation"/>
    <property type="match status" value="2"/>
</dbReference>
<protein>
    <recommendedName>
        <fullName evidence="4">Carrier domain-containing protein</fullName>
    </recommendedName>
</protein>
<dbReference type="InterPro" id="IPR045851">
    <property type="entry name" value="AMP-bd_C_sf"/>
</dbReference>
<keyword evidence="6" id="KW-1185">Reference proteome</keyword>
<dbReference type="InterPro" id="IPR020845">
    <property type="entry name" value="AMP-binding_CS"/>
</dbReference>
<feature type="domain" description="Carrier" evidence="4">
    <location>
        <begin position="1054"/>
        <end position="1129"/>
    </location>
</feature>
<dbReference type="Gene3D" id="3.30.559.10">
    <property type="entry name" value="Chloramphenicol acetyltransferase-like domain"/>
    <property type="match status" value="2"/>
</dbReference>
<dbReference type="OrthoDB" id="9757559at2"/>
<evidence type="ECO:0000256" key="2">
    <source>
        <dbReference type="ARBA" id="ARBA00022450"/>
    </source>
</evidence>
<dbReference type="InterPro" id="IPR000873">
    <property type="entry name" value="AMP-dep_synth/lig_dom"/>
</dbReference>
<dbReference type="InterPro" id="IPR025110">
    <property type="entry name" value="AMP-bd_C"/>
</dbReference>
<dbReference type="Gene3D" id="3.30.300.30">
    <property type="match status" value="2"/>
</dbReference>
<dbReference type="Pfam" id="PF13193">
    <property type="entry name" value="AMP-binding_C"/>
    <property type="match status" value="1"/>
</dbReference>
<dbReference type="PANTHER" id="PTHR45527:SF1">
    <property type="entry name" value="FATTY ACID SYNTHASE"/>
    <property type="match status" value="1"/>
</dbReference>
<dbReference type="FunFam" id="1.10.1200.10:FF:000005">
    <property type="entry name" value="Nonribosomal peptide synthetase 1"/>
    <property type="match status" value="1"/>
</dbReference>
<dbReference type="PANTHER" id="PTHR45527">
    <property type="entry name" value="NONRIBOSOMAL PEPTIDE SYNTHETASE"/>
    <property type="match status" value="1"/>
</dbReference>
<dbReference type="SUPFAM" id="SSF56801">
    <property type="entry name" value="Acetyl-CoA synthetase-like"/>
    <property type="match status" value="2"/>
</dbReference>
<dbReference type="GO" id="GO:0003824">
    <property type="term" value="F:catalytic activity"/>
    <property type="evidence" value="ECO:0007669"/>
    <property type="project" value="InterPro"/>
</dbReference>
<dbReference type="InterPro" id="IPR041464">
    <property type="entry name" value="TubC_N"/>
</dbReference>
<dbReference type="NCBIfam" id="NF003417">
    <property type="entry name" value="PRK04813.1"/>
    <property type="match status" value="2"/>
</dbReference>
<comment type="caution">
    <text evidence="5">The sequence shown here is derived from an EMBL/GenBank/DDBJ whole genome shotgun (WGS) entry which is preliminary data.</text>
</comment>
<evidence type="ECO:0000313" key="5">
    <source>
        <dbReference type="EMBL" id="PVZ68899.1"/>
    </source>
</evidence>
<dbReference type="NCBIfam" id="TIGR01733">
    <property type="entry name" value="AA-adenyl-dom"/>
    <property type="match status" value="2"/>
</dbReference>
<comment type="cofactor">
    <cofactor evidence="1">
        <name>pantetheine 4'-phosphate</name>
        <dbReference type="ChEBI" id="CHEBI:47942"/>
    </cofactor>
</comment>
<dbReference type="PROSITE" id="PS00455">
    <property type="entry name" value="AMP_BINDING"/>
    <property type="match status" value="2"/>
</dbReference>
<evidence type="ECO:0000256" key="1">
    <source>
        <dbReference type="ARBA" id="ARBA00001957"/>
    </source>
</evidence>
<gene>
    <name evidence="5" type="ORF">DC094_11645</name>
</gene>
<reference evidence="5 6" key="1">
    <citation type="submission" date="2018-04" db="EMBL/GenBank/DDBJ databases">
        <title>Thalassorhabdus spongiae gen. nov., sp. nov., isolated from a marine sponge in South-West Iceland.</title>
        <authorList>
            <person name="Knobloch S."/>
            <person name="Daussin A."/>
            <person name="Johannsson R."/>
            <person name="Marteinsson V.T."/>
        </authorList>
    </citation>
    <scope>NUCLEOTIDE SEQUENCE [LARGE SCALE GENOMIC DNA]</scope>
    <source>
        <strain evidence="5 6">Hp12</strain>
    </source>
</reference>
<dbReference type="InterPro" id="IPR020806">
    <property type="entry name" value="PKS_PP-bd"/>
</dbReference>
<dbReference type="SUPFAM" id="SSF52777">
    <property type="entry name" value="CoA-dependent acyltransferases"/>
    <property type="match status" value="4"/>
</dbReference>
<evidence type="ECO:0000259" key="4">
    <source>
        <dbReference type="PROSITE" id="PS50075"/>
    </source>
</evidence>
<dbReference type="RefSeq" id="WP_116687284.1">
    <property type="nucleotide sequence ID" value="NZ_CAWNYD010000004.1"/>
</dbReference>
<dbReference type="InterPro" id="IPR001242">
    <property type="entry name" value="Condensation_dom"/>
</dbReference>
<dbReference type="Pfam" id="PF18563">
    <property type="entry name" value="TubC_N"/>
    <property type="match status" value="1"/>
</dbReference>
<dbReference type="FunFam" id="3.40.50.980:FF:000001">
    <property type="entry name" value="Non-ribosomal peptide synthetase"/>
    <property type="match status" value="1"/>
</dbReference>
<sequence length="2262" mass="253124">MSAQQLLESLRQKGVKVWLEADKIKLDAPQGAIDAALFEQLKANKAQLTDLLRADSAAEVTKPAVSRKASNRSAMTIQVGDYQQGWQLSPLQHRLWLHQQINPSDTSYNMLGAWDIAGDLQPQLMLQAFEQLIERQHILSSCIRAQASHGFAEKSRQLFKLQQIDFSALSESKQQLKWQTALQQQSNTPFVLEQQLPIRAVLAKFANNRWSLSVCLHHVVADGWSIACLIDQLSQLYSQQTLPELQYQYSDYARWQNAQLADAAANNSADDKAFWSNYLQNIEPLELPSGLNAAQQSRQSAKAGQLKLKLDPIQLQQLQQFASEQGTTLYLAAVSVFQTLLYRYSEHSDITLISPITDRPDPALTNLIGCFINTLPFRSNVTADLTFKQLLQRNLSYFENILQHQHLPFDQLQQALNQQGSSLESAEKAICFVVQNAPSSQLTLNNQNGAALKLTAIDIANQAAKFGLTLQLFVDPQAPYLELEYHPQMLSEMMAQRLVQHFSQLITVMVADPDKPLGKINYLNQAEQKWLLAQDGPKNPYPDCSLVERFERAAKKYPQNTALTFENQSLNYQDLLLQVNGLADWLLEQKLIPGDRVALYLPRSIELVMTTLGLARAGLVAVPLDPTYPVARLQQMANQAEVTALLIGDQDLEFAPELRRIELPHHDFVQTILAREQSKTPFPAADDSLYIMFTSGSTGVPKGIEVSHQNVMRLACNNTFANTGSGVSVLQYAPVAFDASTFEIWNSLLNGARLVIAPAKTLSASELGQLISEQKIDVLWLTAALFHQLVDQNSEIFSGVTQLLTGGDVVSASRVKSLLKKFPKLIISNGYGPTENTTFTTVHHLKSAEQVDTPLPIGKPIANTSVRVLDPRGMPVAIGIAGELWAGGGGVAKGYINAADLTAKAFVSQTTSSQAQIWYRTGDLVSWREDGVLNYHGRIDQQVKIRGFRIEPAEIEQQINRLPGVKNCCVLPVKDPRTTSDERMLACWLETESFDDFQPEQWREQLKQSLSIHMVPQSWNHVECLPINANGKLDRKALPEPQLSSTVAPAAIRVAENDQQQKMLRIWQPLLTNNQLGIDDDFFLLGGHSLLVTRLVSEIARVFSIELPINLIYRYPTVAQLCDQLHQGKAVDLIEKQADTKLQPLSMAQKQLWFLQKLQSVESHGQASNNYNVLAALELTGTVDQAALQASLDWLINRHSILRATFTEVDQEPCQKIGQQVSADFQLLDLSQQADAQASLQQFLQRLSQQAIDLNNPEKRLFNSWLVKLSDQKQVLVLLTHHILADGWSMGLLVEELSQTYTQLLQLPRNNLSLVQSELNTPALEFADFSIWQQQWLDSPKSQPARDYWLSQLQEAPVLQLPYDKARPARLSSAGADFWFTIPAQQTTALQQLANQLQVSLYSLLLTIYRVQLYRYSRQTDFAIGTPVAGRLRPELEKLVGMFVNSLPMRMTVDAQQSFQKMAQQQHQITIDAWQHQQLPLQTMVDQLQLDRNASQSPIFQVMFALQNSTDDFVADFAGLDCQVLKVPNPVAKFELSLHLQKNADGGMDGRFEYATDLFKAERMAQFSDHFSHLIAQVIAQPEISLNQLQLLNSSRLSQVAEHSNPVKRYQIDDSLCLADIFTASAAKFPEHTALTLPGFKSPQDSMVSWSYCQLDQKSGQLASAIQALGVQPGQPVAILLDRGLDLPLAILSVLKAGCWYVPLDPSSPKDRVDFIVEDSGCDLLISHSDLTAQWPDQKQVIALDQLELPQQQLRLSMSADDTAYMIYTSGTTGKPKGVKVSHRNVIRLFMSAAEDFEFSDKDVWSLFHSCAFDFSVWEIWGAWFHGGELLVVPWIISRDTQTFRTLLQQHNVSVLNQTPSAFVRLIQEDQIAGDKLEALRYVVFGGEALDCRSLKPWTDKYSLQTPQLVNMYGITETTVHVTYYPIEQSNLNQLASPIGRPLSDLGCWLLDCDGQPVDQGLPGELYVSGSGVTQGYHQRDSLNQQRFITKEFADGCLYRSGDLVKRNGLGQLEYLGRIDEQIKLRGFRIELGEIRSQIESIVGIHQAVVKVIGEGDQQRLACWVMLMNQDITQQAICDYLLKNLPEYMVPSLFVLMDQLPLTANGKVDSKALPDPDSMEVSTTDHQLPLTETEIRLAEIWSELLDQKAIARDGHFFRLGGHSLLATKAVSRIRDRLAIELSLADFFDVPVLQQQAHKLDQLIAASNIQNTAQADSITKFELAEQELNDVDALLGELGELGESGELDQQALEALLGEVEQQE</sequence>
<proteinExistence type="predicted"/>
<dbReference type="Pfam" id="PF00501">
    <property type="entry name" value="AMP-binding"/>
    <property type="match status" value="2"/>
</dbReference>
<dbReference type="PROSITE" id="PS50075">
    <property type="entry name" value="CARRIER"/>
    <property type="match status" value="2"/>
</dbReference>
<dbReference type="SUPFAM" id="SSF47336">
    <property type="entry name" value="ACP-like"/>
    <property type="match status" value="2"/>
</dbReference>
<keyword evidence="3" id="KW-0597">Phosphoprotein</keyword>
<dbReference type="InterPro" id="IPR023213">
    <property type="entry name" value="CAT-like_dom_sf"/>
</dbReference>
<dbReference type="CDD" id="cd12117">
    <property type="entry name" value="A_NRPS_Srf_like"/>
    <property type="match status" value="1"/>
</dbReference>
<feature type="domain" description="Carrier" evidence="4">
    <location>
        <begin position="2128"/>
        <end position="2203"/>
    </location>
</feature>
<name>A0A2V1H0S4_9GAMM</name>
<dbReference type="InterPro" id="IPR042099">
    <property type="entry name" value="ANL_N_sf"/>
</dbReference>
<accession>A0A2V1H0S4</accession>
<organism evidence="5 6">
    <name type="scientific">Pelagibaculum spongiae</name>
    <dbReference type="NCBI Taxonomy" id="2080658"/>
    <lineage>
        <taxon>Bacteria</taxon>
        <taxon>Pseudomonadati</taxon>
        <taxon>Pseudomonadota</taxon>
        <taxon>Gammaproteobacteria</taxon>
        <taxon>Oceanospirillales</taxon>
        <taxon>Pelagibaculum</taxon>
    </lineage>
</organism>
<dbReference type="Proteomes" id="UP000244906">
    <property type="component" value="Unassembled WGS sequence"/>
</dbReference>
<dbReference type="InterPro" id="IPR044894">
    <property type="entry name" value="TubC_N_sf"/>
</dbReference>
<dbReference type="GO" id="GO:0031177">
    <property type="term" value="F:phosphopantetheine binding"/>
    <property type="evidence" value="ECO:0007669"/>
    <property type="project" value="InterPro"/>
</dbReference>
<dbReference type="GO" id="GO:0044550">
    <property type="term" value="P:secondary metabolite biosynthetic process"/>
    <property type="evidence" value="ECO:0007669"/>
    <property type="project" value="TreeGrafter"/>
</dbReference>
<dbReference type="FunFam" id="3.40.50.980:FF:000002">
    <property type="entry name" value="Enterobactin synthetase component F"/>
    <property type="match status" value="1"/>
</dbReference>
<dbReference type="PROSITE" id="PS00012">
    <property type="entry name" value="PHOSPHOPANTETHEINE"/>
    <property type="match status" value="2"/>
</dbReference>
<dbReference type="Pfam" id="PF00550">
    <property type="entry name" value="PP-binding"/>
    <property type="match status" value="2"/>
</dbReference>
<dbReference type="InterPro" id="IPR010071">
    <property type="entry name" value="AA_adenyl_dom"/>
</dbReference>
<dbReference type="InterPro" id="IPR036736">
    <property type="entry name" value="ACP-like_sf"/>
</dbReference>
<dbReference type="InterPro" id="IPR009081">
    <property type="entry name" value="PP-bd_ACP"/>
</dbReference>
<dbReference type="Gene3D" id="1.10.1200.10">
    <property type="entry name" value="ACP-like"/>
    <property type="match status" value="2"/>
</dbReference>